<dbReference type="Gene3D" id="3.30.70.100">
    <property type="match status" value="1"/>
</dbReference>
<dbReference type="SUPFAM" id="SSF54909">
    <property type="entry name" value="Dimeric alpha+beta barrel"/>
    <property type="match status" value="1"/>
</dbReference>
<dbReference type="PROSITE" id="PS51502">
    <property type="entry name" value="S_R_A_B_BARREL"/>
    <property type="match status" value="1"/>
</dbReference>
<organism evidence="2 3">
    <name type="scientific">Eutypa lata (strain UCR-EL1)</name>
    <name type="common">Grapevine dieback disease fungus</name>
    <name type="synonym">Eutypa armeniacae</name>
    <dbReference type="NCBI Taxonomy" id="1287681"/>
    <lineage>
        <taxon>Eukaryota</taxon>
        <taxon>Fungi</taxon>
        <taxon>Dikarya</taxon>
        <taxon>Ascomycota</taxon>
        <taxon>Pezizomycotina</taxon>
        <taxon>Sordariomycetes</taxon>
        <taxon>Xylariomycetidae</taxon>
        <taxon>Xylariales</taxon>
        <taxon>Diatrypaceae</taxon>
        <taxon>Eutypa</taxon>
    </lineage>
</organism>
<reference evidence="3" key="1">
    <citation type="journal article" date="2013" name="Genome Announc.">
        <title>Draft genome sequence of the grapevine dieback fungus Eutypa lata UCR-EL1.</title>
        <authorList>
            <person name="Blanco-Ulate B."/>
            <person name="Rolshausen P.E."/>
            <person name="Cantu D."/>
        </authorList>
    </citation>
    <scope>NUCLEOTIDE SEQUENCE [LARGE SCALE GENOMIC DNA]</scope>
    <source>
        <strain evidence="3">UCR-EL1</strain>
    </source>
</reference>
<dbReference type="OrthoDB" id="3830014at2759"/>
<dbReference type="EMBL" id="KB705907">
    <property type="protein sequence ID" value="EMR70230.1"/>
    <property type="molecule type" value="Genomic_DNA"/>
</dbReference>
<dbReference type="AlphaFoldDB" id="M7TU76"/>
<dbReference type="Pfam" id="PF07876">
    <property type="entry name" value="Dabb"/>
    <property type="match status" value="1"/>
</dbReference>
<dbReference type="InterPro" id="IPR011008">
    <property type="entry name" value="Dimeric_a/b-barrel"/>
</dbReference>
<sequence>MPFVRTGLLAIADAEKQDKAINAFTTLREKGLKDGVPYILSSKASKCTVVNDKPGSAPWTIVYMIRFASQEDLDYMNEDPVFKQIKEKASVVDATGYISVVAEI</sequence>
<dbReference type="HOGENOM" id="CLU_2236385_0_0_1"/>
<evidence type="ECO:0000313" key="3">
    <source>
        <dbReference type="Proteomes" id="UP000012174"/>
    </source>
</evidence>
<proteinExistence type="predicted"/>
<gene>
    <name evidence="2" type="ORF">UCREL1_2739</name>
</gene>
<dbReference type="eggNOG" id="ENOG502TE47">
    <property type="taxonomic scope" value="Eukaryota"/>
</dbReference>
<name>M7TU76_EUTLA</name>
<feature type="domain" description="Stress-response A/B barrel" evidence="1">
    <location>
        <begin position="1"/>
        <end position="104"/>
    </location>
</feature>
<protein>
    <submittedName>
        <fullName evidence="2">Putative stress responsive a b barrel domain-containing protein</fullName>
    </submittedName>
</protein>
<keyword evidence="3" id="KW-1185">Reference proteome</keyword>
<dbReference type="InterPro" id="IPR013097">
    <property type="entry name" value="Dabb"/>
</dbReference>
<dbReference type="OMA" id="DMEYYQT"/>
<evidence type="ECO:0000313" key="2">
    <source>
        <dbReference type="EMBL" id="EMR70230.1"/>
    </source>
</evidence>
<dbReference type="Proteomes" id="UP000012174">
    <property type="component" value="Unassembled WGS sequence"/>
</dbReference>
<evidence type="ECO:0000259" key="1">
    <source>
        <dbReference type="PROSITE" id="PS51502"/>
    </source>
</evidence>
<dbReference type="KEGG" id="ela:UCREL1_2739"/>
<accession>M7TU76</accession>